<name>A0A848GMI6_9BACT</name>
<reference evidence="1 2" key="1">
    <citation type="submission" date="2020-04" db="EMBL/GenBank/DDBJ databases">
        <title>Chitinophaga sp. G-6-1-13 sp. nov., isolated from soil.</title>
        <authorList>
            <person name="Dahal R.H."/>
            <person name="Chaudhary D.K."/>
        </authorList>
    </citation>
    <scope>NUCLEOTIDE SEQUENCE [LARGE SCALE GENOMIC DNA]</scope>
    <source>
        <strain evidence="1 2">G-6-1-13</strain>
    </source>
</reference>
<evidence type="ECO:0000313" key="2">
    <source>
        <dbReference type="Proteomes" id="UP000583266"/>
    </source>
</evidence>
<evidence type="ECO:0008006" key="3">
    <source>
        <dbReference type="Google" id="ProtNLM"/>
    </source>
</evidence>
<evidence type="ECO:0000313" key="1">
    <source>
        <dbReference type="EMBL" id="NML39626.1"/>
    </source>
</evidence>
<gene>
    <name evidence="1" type="ORF">HHL17_20670</name>
</gene>
<comment type="caution">
    <text evidence="1">The sequence shown here is derived from an EMBL/GenBank/DDBJ whole genome shotgun (WGS) entry which is preliminary data.</text>
</comment>
<dbReference type="AlphaFoldDB" id="A0A848GMI6"/>
<accession>A0A848GMI6</accession>
<dbReference type="RefSeq" id="WP_169226688.1">
    <property type="nucleotide sequence ID" value="NZ_JABBGC010000002.1"/>
</dbReference>
<dbReference type="EMBL" id="JABBGC010000002">
    <property type="protein sequence ID" value="NML39626.1"/>
    <property type="molecule type" value="Genomic_DNA"/>
</dbReference>
<organism evidence="1 2">
    <name type="scientific">Chitinophaga fulva</name>
    <dbReference type="NCBI Taxonomy" id="2728842"/>
    <lineage>
        <taxon>Bacteria</taxon>
        <taxon>Pseudomonadati</taxon>
        <taxon>Bacteroidota</taxon>
        <taxon>Chitinophagia</taxon>
        <taxon>Chitinophagales</taxon>
        <taxon>Chitinophagaceae</taxon>
        <taxon>Chitinophaga</taxon>
    </lineage>
</organism>
<sequence>MSFISYQGLLKKLGDAKPSYKELLLTVEWRAFRERIIDRDNITCQKCKIKAYPSSGTDRYYTKMDPNEYEQLLKERTEEIKKNPFIDLLPEMEGGFHIKNNLPYPANEIDVEIHVHHTYYVLNNLPWEYDTGSLITVCSDCHKAIHKNEIIYVYRDKQLSSSVKLISCTKCEGTGYLPAYDYFENGICFACGGSGSLNLEING</sequence>
<proteinExistence type="predicted"/>
<keyword evidence="2" id="KW-1185">Reference proteome</keyword>
<dbReference type="Proteomes" id="UP000583266">
    <property type="component" value="Unassembled WGS sequence"/>
</dbReference>
<protein>
    <recommendedName>
        <fullName evidence="3">HNH endonuclease</fullName>
    </recommendedName>
</protein>